<dbReference type="Proteomes" id="UP000199266">
    <property type="component" value="Unassembled WGS sequence"/>
</dbReference>
<dbReference type="Gene3D" id="2.60.40.1120">
    <property type="entry name" value="Carboxypeptidase-like, regulatory domain"/>
    <property type="match status" value="1"/>
</dbReference>
<dbReference type="Gene3D" id="2.60.40.10">
    <property type="entry name" value="Immunoglobulins"/>
    <property type="match status" value="1"/>
</dbReference>
<evidence type="ECO:0000313" key="2">
    <source>
        <dbReference type="Proteomes" id="UP000199266"/>
    </source>
</evidence>
<dbReference type="GO" id="GO:0030246">
    <property type="term" value="F:carbohydrate binding"/>
    <property type="evidence" value="ECO:0007669"/>
    <property type="project" value="InterPro"/>
</dbReference>
<protein>
    <recommendedName>
        <fullName evidence="3">Carboxypeptidase regulatory-like domain-containing protein</fullName>
    </recommendedName>
</protein>
<dbReference type="EMBL" id="FNPD01000002">
    <property type="protein sequence ID" value="SDX71989.1"/>
    <property type="molecule type" value="Genomic_DNA"/>
</dbReference>
<dbReference type="RefSeq" id="WP_143270371.1">
    <property type="nucleotide sequence ID" value="NZ_FNPD01000002.1"/>
</dbReference>
<proteinExistence type="predicted"/>
<dbReference type="InterPro" id="IPR013783">
    <property type="entry name" value="Ig-like_fold"/>
</dbReference>
<reference evidence="2" key="1">
    <citation type="submission" date="2016-10" db="EMBL/GenBank/DDBJ databases">
        <authorList>
            <person name="Varghese N."/>
            <person name="Submissions S."/>
        </authorList>
    </citation>
    <scope>NUCLEOTIDE SEQUENCE [LARGE SCALE GENOMIC DNA]</scope>
    <source>
        <strain evidence="2">DSM 13490</strain>
    </source>
</reference>
<dbReference type="AlphaFoldDB" id="A0A1H3E241"/>
<dbReference type="InterPro" id="IPR013784">
    <property type="entry name" value="Carb-bd-like_fold"/>
</dbReference>
<sequence length="959" mass="108257">MKVNNLSFRPSVRVRHILSRCLLRLHKRRCLAVFIFALSCVLGTNAYGQGKGYGVQVRLMSPPLVQVKPGEIVSATFVVENMTGREETFEESLVLPEGWHAITPSDVFTLQTGQEAVRMLAFQVPNTAEAKDYEIIYSVRSKRDYAIRDEVALGVSVLSVGEMKLFLESAPDTVTAGQTYEIRTRITNNGNSALDVLISARSSSDYPLTLSAMEMTLKPGESAPISLSVHTPSKIPKSLNHIVTLEASSKKDPSVKTSLFVRTEVLSQMARVDLYQRIPTTLTLRSLGQKDEDKSEGFDVELEGKGYLKEGSSQVEFLFRGPDTQDKSLYGERDEYYLNYSDPKFDFRVGDQSYGLSYLTSYSRYGRGIEAKYHPEDKNFNLGSYSLKSRFGAPEWDEQGIYVESRPSSNAAWKINYLKRKQDSYYVTPSLKDDIYSVEGSFKPARDMDLEVEYAEGKRRGRTKDLKGSAYDVNMSGNLEKFRYSFSKTHAEPDFYGYYNDSDYTSSSLSFLLSKRLNGFVSYSSYETNLDMDPDRGDTSTEETLFQAGINHNLSNGWYAQLAYDDFSRKDRLQPSNYDISEKAYRFSIGRSAEKFNYRVEARYADQHDGIKGVSASPWNYSFYASYMPSAELFLTLYGGFGDNSAIEGSRLLSDQNNLGLSFRWQATERLTLSGWYTKYNFNSKRPESDQYNFELKYFMPDESYWSFKIRRYDWEYGEYVETNYVLSYSIPIGIPVGKKKSLGVISGKVWELQDDAKEPLSRAIATLNGSKTATDAGGRFTFSAPPGTYLLNMDLSSMGFGKTTEEKLPMKVTVEAGKTVNVELTIVKAATLSGQVVLGKSEPARAPETTKPVILGEPGSAETPQVFKGVLVELSRDDETIRTLTDDEGKFSFVNIRPGTWKFKAYDYNLPAYHYIQNPEMEITLSPGEKKDITVRVLPKQRQIEILEEGVISSKKIN</sequence>
<gene>
    <name evidence="1" type="ORF">SAMN03080603_00336</name>
</gene>
<name>A0A1H3E241_9BACT</name>
<dbReference type="SUPFAM" id="SSF49452">
    <property type="entry name" value="Starch-binding domain-like"/>
    <property type="match status" value="1"/>
</dbReference>
<evidence type="ECO:0008006" key="3">
    <source>
        <dbReference type="Google" id="ProtNLM"/>
    </source>
</evidence>
<organism evidence="1 2">
    <name type="scientific">Acetomicrobium thermoterrenum DSM 13490</name>
    <dbReference type="NCBI Taxonomy" id="1120987"/>
    <lineage>
        <taxon>Bacteria</taxon>
        <taxon>Thermotogati</taxon>
        <taxon>Synergistota</taxon>
        <taxon>Synergistia</taxon>
        <taxon>Synergistales</taxon>
        <taxon>Acetomicrobiaceae</taxon>
        <taxon>Acetomicrobium</taxon>
    </lineage>
</organism>
<evidence type="ECO:0000313" key="1">
    <source>
        <dbReference type="EMBL" id="SDX71989.1"/>
    </source>
</evidence>
<keyword evidence="2" id="KW-1185">Reference proteome</keyword>
<accession>A0A1H3E241</accession>